<evidence type="ECO:0000256" key="7">
    <source>
        <dbReference type="ARBA" id="ARBA00023204"/>
    </source>
</evidence>
<dbReference type="GO" id="GO:0003677">
    <property type="term" value="F:DNA binding"/>
    <property type="evidence" value="ECO:0007669"/>
    <property type="project" value="UniProtKB-KW"/>
</dbReference>
<keyword evidence="2" id="KW-0227">DNA damage</keyword>
<dbReference type="PaxDb" id="589924-Ferp_0968"/>
<evidence type="ECO:0000313" key="13">
    <source>
        <dbReference type="Proteomes" id="UP000002613"/>
    </source>
</evidence>
<dbReference type="SMART" id="SM00490">
    <property type="entry name" value="HELICc"/>
    <property type="match status" value="1"/>
</dbReference>
<dbReference type="Pfam" id="PF08494">
    <property type="entry name" value="DEAD_assoc"/>
    <property type="match status" value="1"/>
</dbReference>
<evidence type="ECO:0000259" key="11">
    <source>
        <dbReference type="PROSITE" id="PS51194"/>
    </source>
</evidence>
<dbReference type="Pfam" id="PF00271">
    <property type="entry name" value="Helicase_C"/>
    <property type="match status" value="1"/>
</dbReference>
<comment type="similarity">
    <text evidence="9">Belongs to the Lhr helicase family. Lhr-Core subfamily.</text>
</comment>
<dbReference type="Gene3D" id="3.40.50.300">
    <property type="entry name" value="P-loop containing nucleotide triphosphate hydrolases"/>
    <property type="match status" value="2"/>
</dbReference>
<dbReference type="InterPro" id="IPR013701">
    <property type="entry name" value="Lhr-like_DEAD/DEAH_assoc"/>
</dbReference>
<evidence type="ECO:0000256" key="3">
    <source>
        <dbReference type="ARBA" id="ARBA00022801"/>
    </source>
</evidence>
<dbReference type="HOGENOM" id="CLU_002025_0_0_2"/>
<dbReference type="PANTHER" id="PTHR47962">
    <property type="entry name" value="ATP-DEPENDENT HELICASE LHR-RELATED-RELATED"/>
    <property type="match status" value="1"/>
</dbReference>
<evidence type="ECO:0000256" key="5">
    <source>
        <dbReference type="ARBA" id="ARBA00022840"/>
    </source>
</evidence>
<dbReference type="InterPro" id="IPR017170">
    <property type="entry name" value="Lhr-like"/>
</dbReference>
<sequence length="883" mass="101025">MIAEALKKVGIEELNQLQKEAYGLIKKGSDVLIVAPTGSGKTEAALIPVLETIKEKNLEGIALIYVTPLRALNRDLLRRISAICDEIGLSVAVRHSDTSERERKKQSEEPPQILITTPETFQILFLGKKLKKGLKNVKFVVVDEVHELVESERGVQLAVALERLREYTKFQLIALSATVDVDKVLRFFKCKELILSPLEKKYIFKVIKPEVKEEDLELARNLMVEESFAAELRKIKEIVEEYGSALIFVNTRQTAEFLASKLKKLVPVEVHHGSLSKEVRIENEKKFLNKEIKALVCTSSMELGIDIGHVNVVIQYNSPREVVRLIQRAGRSGHRIDKVSVCYIITSSFDDLLESAVIVKKALKGELEESRIHENSLDVLANQIAGILLEKGKIEASRVYSIIKRAYPFRKLSWESFMKVVEFLDSINLITYRDGLLIPTRKTRSYFFENISMIPDEKSYPVRDVVTGKIIGVLDEKFLQTFSGELFTMKGDVWRVLSVDEEVKVSPALAEGAVPSWVGEEIPVPYEVADEVGLLRKAILAYGREYLIKNYFVNEEGAKFVEELIKEHAKKFAVPGGGEIVIEGEKEVTLNVCLGHRVNEVLGRVVALLLSARSGRNVSIEFDPYRIKFNPANCEDVARVLDELSRLSFEQFRELVVRAVSETKLFQWKFVHVAKKMGYLSKEIEVSRINVQNLVKKLMDTPIFEEAVREMFTERLDVEKAYEFVKRIKNFEIHVYQEKTPIGSVSQGSFDIVAGKREEAILDHFIQRLEEENVWIYCVNCKLRMRKKLRHLSESFCPRCKSRMLAVFSARRNPEEFSEKELFRIAELYRVHGKKAAYALCTYGIGVDTATKILSGFYPENREFFKSLLEAEKNYIRTRKFWS</sequence>
<dbReference type="Pfam" id="PF00270">
    <property type="entry name" value="DEAD"/>
    <property type="match status" value="1"/>
</dbReference>
<organism evidence="12 13">
    <name type="scientific">Ferroglobus placidus (strain DSM 10642 / AEDII12DO)</name>
    <dbReference type="NCBI Taxonomy" id="589924"/>
    <lineage>
        <taxon>Archaea</taxon>
        <taxon>Methanobacteriati</taxon>
        <taxon>Methanobacteriota</taxon>
        <taxon>Archaeoglobi</taxon>
        <taxon>Archaeoglobales</taxon>
        <taxon>Archaeoglobaceae</taxon>
        <taxon>Ferroglobus</taxon>
    </lineage>
</organism>
<protein>
    <submittedName>
        <fullName evidence="12">DEAD/DEAH box helicase domain protein</fullName>
    </submittedName>
</protein>
<keyword evidence="1" id="KW-0547">Nucleotide-binding</keyword>
<dbReference type="Proteomes" id="UP000002613">
    <property type="component" value="Chromosome"/>
</dbReference>
<dbReference type="InterPro" id="IPR011545">
    <property type="entry name" value="DEAD/DEAH_box_helicase_dom"/>
</dbReference>
<evidence type="ECO:0000256" key="9">
    <source>
        <dbReference type="ARBA" id="ARBA00093467"/>
    </source>
</evidence>
<dbReference type="InterPro" id="IPR027417">
    <property type="entry name" value="P-loop_NTPase"/>
</dbReference>
<dbReference type="SUPFAM" id="SSF52540">
    <property type="entry name" value="P-loop containing nucleoside triphosphate hydrolases"/>
    <property type="match status" value="1"/>
</dbReference>
<evidence type="ECO:0000256" key="6">
    <source>
        <dbReference type="ARBA" id="ARBA00023125"/>
    </source>
</evidence>
<dbReference type="STRING" id="589924.Ferp_0968"/>
<dbReference type="InterPro" id="IPR001650">
    <property type="entry name" value="Helicase_C-like"/>
</dbReference>
<keyword evidence="6" id="KW-0238">DNA-binding</keyword>
<dbReference type="GeneID" id="8778476"/>
<dbReference type="Pfam" id="PF19306">
    <property type="entry name" value="WHD_Lhr"/>
    <property type="match status" value="1"/>
</dbReference>
<proteinExistence type="inferred from homology"/>
<dbReference type="GO" id="GO:0006281">
    <property type="term" value="P:DNA repair"/>
    <property type="evidence" value="ECO:0007669"/>
    <property type="project" value="UniProtKB-KW"/>
</dbReference>
<evidence type="ECO:0000256" key="1">
    <source>
        <dbReference type="ARBA" id="ARBA00022741"/>
    </source>
</evidence>
<dbReference type="GO" id="GO:0005524">
    <property type="term" value="F:ATP binding"/>
    <property type="evidence" value="ECO:0007669"/>
    <property type="project" value="UniProtKB-KW"/>
</dbReference>
<dbReference type="RefSeq" id="WP_012965475.1">
    <property type="nucleotide sequence ID" value="NC_013849.1"/>
</dbReference>
<dbReference type="GO" id="GO:0140097">
    <property type="term" value="F:catalytic activity, acting on DNA"/>
    <property type="evidence" value="ECO:0007669"/>
    <property type="project" value="UniProtKB-ARBA"/>
</dbReference>
<dbReference type="PIRSF" id="PIRSF037307">
    <property type="entry name" value="Lhr-like_helic_prd"/>
    <property type="match status" value="1"/>
</dbReference>
<dbReference type="PROSITE" id="PS51192">
    <property type="entry name" value="HELICASE_ATP_BIND_1"/>
    <property type="match status" value="1"/>
</dbReference>
<keyword evidence="5" id="KW-0067">ATP-binding</keyword>
<evidence type="ECO:0000256" key="2">
    <source>
        <dbReference type="ARBA" id="ARBA00022763"/>
    </source>
</evidence>
<dbReference type="InterPro" id="IPR014001">
    <property type="entry name" value="Helicase_ATP-bd"/>
</dbReference>
<reference evidence="13" key="1">
    <citation type="submission" date="2010-02" db="EMBL/GenBank/DDBJ databases">
        <title>Complete sequence of Ferroglobus placidus DSM 10642.</title>
        <authorList>
            <consortium name="US DOE Joint Genome Institute"/>
            <person name="Lucas S."/>
            <person name="Copeland A."/>
            <person name="Lapidus A."/>
            <person name="Cheng J.-F."/>
            <person name="Bruce D."/>
            <person name="Goodwin L."/>
            <person name="Pitluck S."/>
            <person name="Saunders E."/>
            <person name="Brettin T."/>
            <person name="Detter J.C."/>
            <person name="Han C."/>
            <person name="Tapia R."/>
            <person name="Larimer F."/>
            <person name="Land M."/>
            <person name="Hauser L."/>
            <person name="Kyrpides N."/>
            <person name="Ivanova N."/>
            <person name="Holmes D."/>
            <person name="Lovley D."/>
            <person name="Kyrpides N."/>
            <person name="Anderson I.J."/>
            <person name="Woyke T."/>
        </authorList>
    </citation>
    <scope>NUCLEOTIDE SEQUENCE [LARGE SCALE GENOMIC DNA]</scope>
    <source>
        <strain evidence="13">DSM 10642 / AEDII12DO</strain>
    </source>
</reference>
<keyword evidence="8" id="KW-0413">Isomerase</keyword>
<dbReference type="KEGG" id="fpl:Ferp_0968"/>
<feature type="domain" description="Helicase C-terminal" evidence="11">
    <location>
        <begin position="234"/>
        <end position="378"/>
    </location>
</feature>
<evidence type="ECO:0000256" key="4">
    <source>
        <dbReference type="ARBA" id="ARBA00022806"/>
    </source>
</evidence>
<dbReference type="PROSITE" id="PS51194">
    <property type="entry name" value="HELICASE_CTER"/>
    <property type="match status" value="1"/>
</dbReference>
<dbReference type="AlphaFoldDB" id="D3RXB9"/>
<gene>
    <name evidence="12" type="ordered locus">Ferp_0968</name>
</gene>
<dbReference type="SMART" id="SM00487">
    <property type="entry name" value="DEXDc"/>
    <property type="match status" value="1"/>
</dbReference>
<keyword evidence="4 12" id="KW-0347">Helicase</keyword>
<keyword evidence="7" id="KW-0234">DNA repair</keyword>
<feature type="domain" description="Helicase ATP-binding" evidence="10">
    <location>
        <begin position="22"/>
        <end position="197"/>
    </location>
</feature>
<dbReference type="eggNOG" id="arCOG00557">
    <property type="taxonomic scope" value="Archaea"/>
</dbReference>
<accession>D3RXB9</accession>
<dbReference type="EMBL" id="CP001899">
    <property type="protein sequence ID" value="ADC65132.1"/>
    <property type="molecule type" value="Genomic_DNA"/>
</dbReference>
<dbReference type="GO" id="GO:0016887">
    <property type="term" value="F:ATP hydrolysis activity"/>
    <property type="evidence" value="ECO:0007669"/>
    <property type="project" value="TreeGrafter"/>
</dbReference>
<dbReference type="InterPro" id="IPR045628">
    <property type="entry name" value="Lhr_WH_dom"/>
</dbReference>
<evidence type="ECO:0000259" key="10">
    <source>
        <dbReference type="PROSITE" id="PS51192"/>
    </source>
</evidence>
<name>D3RXB9_FERPA</name>
<reference evidence="12 13" key="2">
    <citation type="journal article" date="2011" name="Stand. Genomic Sci.">
        <title>Complete genome sequence of Ferroglobus placidus AEDII12DO.</title>
        <authorList>
            <person name="Anderson I."/>
            <person name="Risso C."/>
            <person name="Holmes D."/>
            <person name="Lucas S."/>
            <person name="Copeland A."/>
            <person name="Lapidus A."/>
            <person name="Cheng J.F."/>
            <person name="Bruce D."/>
            <person name="Goodwin L."/>
            <person name="Pitluck S."/>
            <person name="Saunders E."/>
            <person name="Brettin T."/>
            <person name="Detter J.C."/>
            <person name="Han C."/>
            <person name="Tapia R."/>
            <person name="Larimer F."/>
            <person name="Land M."/>
            <person name="Hauser L."/>
            <person name="Woyke T."/>
            <person name="Lovley D."/>
            <person name="Kyrpides N."/>
            <person name="Ivanova N."/>
        </authorList>
    </citation>
    <scope>NUCLEOTIDE SEQUENCE [LARGE SCALE GENOMIC DNA]</scope>
    <source>
        <strain evidence="13">DSM 10642 / AEDII12DO</strain>
    </source>
</reference>
<keyword evidence="13" id="KW-1185">Reference proteome</keyword>
<dbReference type="PANTHER" id="PTHR47962:SF5">
    <property type="entry name" value="ATP-DEPENDENT HELICASE LHR-RELATED"/>
    <property type="match status" value="1"/>
</dbReference>
<dbReference type="GO" id="GO:0004386">
    <property type="term" value="F:helicase activity"/>
    <property type="evidence" value="ECO:0007669"/>
    <property type="project" value="UniProtKB-KW"/>
</dbReference>
<evidence type="ECO:0000313" key="12">
    <source>
        <dbReference type="EMBL" id="ADC65132.1"/>
    </source>
</evidence>
<dbReference type="InterPro" id="IPR052511">
    <property type="entry name" value="ATP-dep_Helicase"/>
</dbReference>
<keyword evidence="3" id="KW-0378">Hydrolase</keyword>
<evidence type="ECO:0000256" key="8">
    <source>
        <dbReference type="ARBA" id="ARBA00023235"/>
    </source>
</evidence>